<dbReference type="Gene3D" id="1.20.1260.10">
    <property type="match status" value="1"/>
</dbReference>
<evidence type="ECO:0000259" key="13">
    <source>
        <dbReference type="PROSITE" id="PS50905"/>
    </source>
</evidence>
<reference evidence="18" key="1">
    <citation type="submission" date="2024-02" db="UniProtKB">
        <authorList>
            <consortium name="WormBaseParasite"/>
        </authorList>
    </citation>
    <scope>IDENTIFICATION</scope>
</reference>
<feature type="domain" description="TFIIS-type" evidence="14">
    <location>
        <begin position="592"/>
        <end position="632"/>
    </location>
</feature>
<evidence type="ECO:0000259" key="15">
    <source>
        <dbReference type="PROSITE" id="PS51319"/>
    </source>
</evidence>
<keyword evidence="3" id="KW-0479">Metal-binding</keyword>
<dbReference type="GO" id="GO:0008199">
    <property type="term" value="F:ferric iron binding"/>
    <property type="evidence" value="ECO:0007669"/>
    <property type="project" value="InterPro"/>
</dbReference>
<evidence type="ECO:0000259" key="16">
    <source>
        <dbReference type="PROSITE" id="PS51321"/>
    </source>
</evidence>
<organism evidence="17 18">
    <name type="scientific">Strongyloides stercoralis</name>
    <name type="common">Threadworm</name>
    <dbReference type="NCBI Taxonomy" id="6248"/>
    <lineage>
        <taxon>Eukaryota</taxon>
        <taxon>Metazoa</taxon>
        <taxon>Ecdysozoa</taxon>
        <taxon>Nematoda</taxon>
        <taxon>Chromadorea</taxon>
        <taxon>Rhabditida</taxon>
        <taxon>Tylenchina</taxon>
        <taxon>Panagrolaimomorpha</taxon>
        <taxon>Strongyloidoidea</taxon>
        <taxon>Strongyloididae</taxon>
        <taxon>Strongyloides</taxon>
    </lineage>
</organism>
<dbReference type="SUPFAM" id="SSF47676">
    <property type="entry name" value="Conserved domain common to transcription factors TFIIS, elongin A, CRSP70"/>
    <property type="match status" value="1"/>
</dbReference>
<dbReference type="Gene3D" id="1.20.930.10">
    <property type="entry name" value="Conserved domain common to transcription factors TFIIS, elongin A, CRSP70"/>
    <property type="match status" value="1"/>
</dbReference>
<dbReference type="InterPro" id="IPR006289">
    <property type="entry name" value="TFSII"/>
</dbReference>
<dbReference type="Proteomes" id="UP000035681">
    <property type="component" value="Unplaced"/>
</dbReference>
<comment type="subcellular location">
    <subcellularLocation>
        <location evidence="1 10">Nucleus</location>
    </subcellularLocation>
</comment>
<dbReference type="PROSITE" id="PS00466">
    <property type="entry name" value="ZF_TFIIS_1"/>
    <property type="match status" value="1"/>
</dbReference>
<evidence type="ECO:0000256" key="10">
    <source>
        <dbReference type="PROSITE-ProRule" id="PRU00649"/>
    </source>
</evidence>
<evidence type="ECO:0000256" key="3">
    <source>
        <dbReference type="ARBA" id="ARBA00022723"/>
    </source>
</evidence>
<dbReference type="SUPFAM" id="SSF47240">
    <property type="entry name" value="Ferritin-like"/>
    <property type="match status" value="1"/>
</dbReference>
<dbReference type="AlphaFoldDB" id="A0AAF5DIG2"/>
<dbReference type="SMART" id="SM00509">
    <property type="entry name" value="TFS2N"/>
    <property type="match status" value="1"/>
</dbReference>
<dbReference type="GO" id="GO:0008270">
    <property type="term" value="F:zinc ion binding"/>
    <property type="evidence" value="ECO:0007669"/>
    <property type="project" value="UniProtKB-KW"/>
</dbReference>
<keyword evidence="6 10" id="KW-0539">Nucleus</keyword>
<feature type="domain" description="TFIIS N-terminal" evidence="15">
    <location>
        <begin position="357"/>
        <end position="428"/>
    </location>
</feature>
<dbReference type="NCBIfam" id="TIGR01385">
    <property type="entry name" value="TFSII"/>
    <property type="match status" value="1"/>
</dbReference>
<dbReference type="Gene3D" id="2.20.25.10">
    <property type="match status" value="1"/>
</dbReference>
<evidence type="ECO:0000256" key="1">
    <source>
        <dbReference type="ARBA" id="ARBA00004123"/>
    </source>
</evidence>
<dbReference type="Pfam" id="PF06579">
    <property type="entry name" value="Ly-6_related"/>
    <property type="match status" value="1"/>
</dbReference>
<dbReference type="GO" id="GO:0005634">
    <property type="term" value="C:nucleus"/>
    <property type="evidence" value="ECO:0007669"/>
    <property type="project" value="UniProtKB-SubCell"/>
</dbReference>
<evidence type="ECO:0000313" key="17">
    <source>
        <dbReference type="Proteomes" id="UP000035681"/>
    </source>
</evidence>
<dbReference type="PROSITE" id="PS50905">
    <property type="entry name" value="FERRITIN_LIKE"/>
    <property type="match status" value="1"/>
</dbReference>
<proteinExistence type="inferred from homology"/>
<dbReference type="InterPro" id="IPR012347">
    <property type="entry name" value="Ferritin-like"/>
</dbReference>
<dbReference type="SMART" id="SM00440">
    <property type="entry name" value="ZnF_C2C2"/>
    <property type="match status" value="1"/>
</dbReference>
<name>A0AAF5DIG2_STRER</name>
<evidence type="ECO:0000256" key="7">
    <source>
        <dbReference type="ARBA" id="ARBA00025408"/>
    </source>
</evidence>
<dbReference type="PANTHER" id="PTHR11477:SF0">
    <property type="entry name" value="IP08861P-RELATED"/>
    <property type="match status" value="1"/>
</dbReference>
<dbReference type="InterPro" id="IPR010558">
    <property type="entry name" value="Ly-6-related"/>
</dbReference>
<dbReference type="InterPro" id="IPR017923">
    <property type="entry name" value="TFIIS_N"/>
</dbReference>
<dbReference type="InterPro" id="IPR009078">
    <property type="entry name" value="Ferritin-like_SF"/>
</dbReference>
<dbReference type="Pfam" id="PF00210">
    <property type="entry name" value="Ferritin"/>
    <property type="match status" value="1"/>
</dbReference>
<keyword evidence="5" id="KW-0862">Zinc</keyword>
<dbReference type="InterPro" id="IPR001222">
    <property type="entry name" value="Znf_TFIIS"/>
</dbReference>
<dbReference type="InterPro" id="IPR036575">
    <property type="entry name" value="TFIIS_cen_dom_sf"/>
</dbReference>
<dbReference type="GO" id="GO:0003676">
    <property type="term" value="F:nucleic acid binding"/>
    <property type="evidence" value="ECO:0007669"/>
    <property type="project" value="InterPro"/>
</dbReference>
<evidence type="ECO:0000313" key="18">
    <source>
        <dbReference type="WBParaSite" id="TCONS_00011963.p1"/>
    </source>
</evidence>
<comment type="similarity">
    <text evidence="2">Belongs to the TFS-II family.</text>
</comment>
<dbReference type="SUPFAM" id="SSF46942">
    <property type="entry name" value="Elongation factor TFIIS domain 2"/>
    <property type="match status" value="1"/>
</dbReference>
<feature type="compositionally biased region" description="Polar residues" evidence="11">
    <location>
        <begin position="441"/>
        <end position="455"/>
    </location>
</feature>
<evidence type="ECO:0000256" key="11">
    <source>
        <dbReference type="SAM" id="MobiDB-lite"/>
    </source>
</evidence>
<keyword evidence="17" id="KW-1185">Reference proteome</keyword>
<dbReference type="SMART" id="SM00510">
    <property type="entry name" value="TFS2M"/>
    <property type="match status" value="1"/>
</dbReference>
<keyword evidence="12" id="KW-0812">Transmembrane</keyword>
<dbReference type="CDD" id="cd13749">
    <property type="entry name" value="Zn-ribbon_TFIIS"/>
    <property type="match status" value="1"/>
</dbReference>
<dbReference type="Pfam" id="PF07500">
    <property type="entry name" value="TFIIS_M"/>
    <property type="match status" value="1"/>
</dbReference>
<keyword evidence="12" id="KW-1133">Transmembrane helix</keyword>
<dbReference type="InterPro" id="IPR003618">
    <property type="entry name" value="TFIIS_cen_dom"/>
</dbReference>
<dbReference type="Gene3D" id="1.10.472.30">
    <property type="entry name" value="Transcription elongation factor S-II, central domain"/>
    <property type="match status" value="1"/>
</dbReference>
<evidence type="ECO:0000256" key="5">
    <source>
        <dbReference type="ARBA" id="ARBA00022833"/>
    </source>
</evidence>
<dbReference type="PROSITE" id="PS51133">
    <property type="entry name" value="ZF_TFIIS_2"/>
    <property type="match status" value="1"/>
</dbReference>
<dbReference type="InterPro" id="IPR008331">
    <property type="entry name" value="Ferritin_DPS_dom"/>
</dbReference>
<feature type="region of interest" description="Disordered" evidence="11">
    <location>
        <begin position="430"/>
        <end position="460"/>
    </location>
</feature>
<keyword evidence="4 9" id="KW-0863">Zinc-finger</keyword>
<sequence length="634" mass="73124">YISSKRRCFSCASEEYETLYKKETFNFNYKPKNLFQPRFDYACDNSYETTNFVPVKDCSTNCVVVLEKQYFGGILNENRPYLYIRGCASDVFQAGDIHSPEIQFLQKSKICLPLMVSQIWPHVESNEYITACSCDEDGCNNFVNELNNSSKYIINIPLFISFLFIFCYKLFISIFFFVTHKLIIHMHSMQNKTFVSGKQFFAAEVENALNVQINNELVASYHYLAMANIFARDTVALLGAAKFFYKQSEEETNHGRKLMDYVNKRGGSVKLFPIKPLQQNIIQLDEALLFAQNLEKSNNNSIIELHKIASTHNDSDLTNFIEEYYLKEQVEEINMFTILYNRLQRIGSGIGEYFIDKELQQMIDGQKEFVDAPELIAALESMDITIDILKRTLIGITVNELRRKSGNEALNKRIKSLVKKWKSQMETNVIKKSGNTPPPQQNVTTIKKPINNSSKPQPPPQTFTANVKIHKDDYRNKVIGMFISAFNVAELPEGTLDPEDLAVRIEEEHFKLHTSTNDKYKAAIRSKIFNLRDKKNPDLRANVLTGVISPEKFSTMTSEDMASDSMKKQREKYTQEAIREHQMSVAEGTPTDMFKCGKCRKYNCTYTQVQTRSADEPMTTFVFCRECGNRWKFC</sequence>
<dbReference type="CDD" id="cd01056">
    <property type="entry name" value="Euk_Ferritin"/>
    <property type="match status" value="1"/>
</dbReference>
<dbReference type="FunFam" id="2.20.25.10:FF:000001">
    <property type="entry name" value="Probable Transcription elongation factor S-II"/>
    <property type="match status" value="1"/>
</dbReference>
<feature type="domain" description="Ferritin-like diiron" evidence="13">
    <location>
        <begin position="199"/>
        <end position="347"/>
    </location>
</feature>
<dbReference type="PANTHER" id="PTHR11477">
    <property type="entry name" value="TRANSCRIPTION FACTOR S-II ZINC FINGER DOMAIN-CONTAINING PROTEIN"/>
    <property type="match status" value="1"/>
</dbReference>
<accession>A0AAF5DIG2</accession>
<evidence type="ECO:0000256" key="12">
    <source>
        <dbReference type="SAM" id="Phobius"/>
    </source>
</evidence>
<dbReference type="GO" id="GO:0006368">
    <property type="term" value="P:transcription elongation by RNA polymerase II"/>
    <property type="evidence" value="ECO:0007669"/>
    <property type="project" value="InterPro"/>
</dbReference>
<dbReference type="PROSITE" id="PS51319">
    <property type="entry name" value="TFIIS_N"/>
    <property type="match status" value="1"/>
</dbReference>
<keyword evidence="12" id="KW-0472">Membrane</keyword>
<protein>
    <recommendedName>
        <fullName evidence="8">TFIIS</fullName>
    </recommendedName>
</protein>
<evidence type="ECO:0000259" key="14">
    <source>
        <dbReference type="PROSITE" id="PS51133"/>
    </source>
</evidence>
<evidence type="ECO:0000256" key="2">
    <source>
        <dbReference type="ARBA" id="ARBA00009647"/>
    </source>
</evidence>
<dbReference type="PROSITE" id="PS51321">
    <property type="entry name" value="TFIIS_CENTRAL"/>
    <property type="match status" value="1"/>
</dbReference>
<comment type="function">
    <text evidence="7">Necessary for efficient RNA polymerase II transcription elongation past template-encoded arresting sites. The arresting sites in DNA have the property of trapping a certain fraction of elongating RNA polymerases that pass through, resulting in locked ternary complexes. Cleavage of the nascent transcript by S-II allows the resumption of elongation from the new 3'-terminus.</text>
</comment>
<feature type="transmembrane region" description="Helical" evidence="12">
    <location>
        <begin position="156"/>
        <end position="178"/>
    </location>
</feature>
<dbReference type="WBParaSite" id="TCONS_00011963.p1">
    <property type="protein sequence ID" value="TCONS_00011963.p1"/>
    <property type="gene ID" value="XLOC_007106"/>
</dbReference>
<feature type="domain" description="TFIIS central" evidence="16">
    <location>
        <begin position="474"/>
        <end position="589"/>
    </location>
</feature>
<evidence type="ECO:0000256" key="8">
    <source>
        <dbReference type="ARBA" id="ARBA00083484"/>
    </source>
</evidence>
<dbReference type="InterPro" id="IPR009040">
    <property type="entry name" value="Ferritin-like_diiron"/>
</dbReference>
<dbReference type="InterPro" id="IPR003617">
    <property type="entry name" value="TFIIS/CRSP70_N_sub"/>
</dbReference>
<evidence type="ECO:0000256" key="9">
    <source>
        <dbReference type="PROSITE-ProRule" id="PRU00472"/>
    </source>
</evidence>
<dbReference type="SUPFAM" id="SSF57783">
    <property type="entry name" value="Zinc beta-ribbon"/>
    <property type="match status" value="1"/>
</dbReference>
<evidence type="ECO:0000256" key="4">
    <source>
        <dbReference type="ARBA" id="ARBA00022771"/>
    </source>
</evidence>
<dbReference type="Pfam" id="PF01096">
    <property type="entry name" value="Zn_ribbon_TFIIS"/>
    <property type="match status" value="1"/>
</dbReference>
<dbReference type="Pfam" id="PF08711">
    <property type="entry name" value="Med26"/>
    <property type="match status" value="1"/>
</dbReference>
<dbReference type="InterPro" id="IPR035441">
    <property type="entry name" value="TFIIS/LEDGF_dom_sf"/>
</dbReference>
<evidence type="ECO:0000256" key="6">
    <source>
        <dbReference type="ARBA" id="ARBA00023242"/>
    </source>
</evidence>